<evidence type="ECO:0000256" key="1">
    <source>
        <dbReference type="SAM" id="Coils"/>
    </source>
</evidence>
<evidence type="ECO:0000313" key="4">
    <source>
        <dbReference type="Proteomes" id="UP000564604"/>
    </source>
</evidence>
<name>A0A9Q5FNR0_PSEFR</name>
<dbReference type="EMBL" id="JAAQYX010000002">
    <property type="protein sequence ID" value="NNB48234.1"/>
    <property type="molecule type" value="Genomic_DNA"/>
</dbReference>
<accession>A0A9Q5FNR0</accession>
<dbReference type="PANTHER" id="PTHR41791:SF1">
    <property type="entry name" value="SSL7039 PROTEIN"/>
    <property type="match status" value="1"/>
</dbReference>
<dbReference type="EMBL" id="CP065202">
    <property type="protein sequence ID" value="QPL32242.1"/>
    <property type="molecule type" value="Genomic_DNA"/>
</dbReference>
<proteinExistence type="predicted"/>
<dbReference type="AlphaFoldDB" id="A0A9Q5FNR0"/>
<sequence length="112" mass="12935">MTINVEEYCGQDQTSPFERWFSSLDAQAAAKVSTAIMRMEMGNTSNIKWFEGLGEYRIDWGPGYRIYLLQEGKRLIILFGGGDKSSQKHDIKQAKKLIAEYKRRQNATQHTR</sequence>
<organism evidence="2 4">
    <name type="scientific">Pseudomonas fragi</name>
    <dbReference type="NCBI Taxonomy" id="296"/>
    <lineage>
        <taxon>Bacteria</taxon>
        <taxon>Pseudomonadati</taxon>
        <taxon>Pseudomonadota</taxon>
        <taxon>Gammaproteobacteria</taxon>
        <taxon>Pseudomonadales</taxon>
        <taxon>Pseudomonadaceae</taxon>
        <taxon>Pseudomonas</taxon>
    </lineage>
</organism>
<evidence type="ECO:0000313" key="3">
    <source>
        <dbReference type="EMBL" id="QPL32242.1"/>
    </source>
</evidence>
<dbReference type="PIRSF" id="PIRSF028744">
    <property type="entry name" value="Addict_mod_HI1419"/>
    <property type="match status" value="1"/>
</dbReference>
<evidence type="ECO:0000313" key="2">
    <source>
        <dbReference type="EMBL" id="NNB48234.1"/>
    </source>
</evidence>
<gene>
    <name evidence="2" type="ORF">HBN89_02895</name>
    <name evidence="3" type="ORF">I5R27_03715</name>
</gene>
<dbReference type="InterPro" id="IPR014056">
    <property type="entry name" value="TypeIITA-like_toxin_pred"/>
</dbReference>
<keyword evidence="1" id="KW-0175">Coiled coil</keyword>
<dbReference type="Proteomes" id="UP000594467">
    <property type="component" value="Chromosome"/>
</dbReference>
<reference evidence="3 5" key="3">
    <citation type="submission" date="2020-11" db="EMBL/GenBank/DDBJ databases">
        <title>The Complete Genome of Pseudomonas fragi A13BB.</title>
        <authorList>
            <person name="Awolope O.K."/>
            <person name="O'Driscoll N.H."/>
            <person name="Di Salvo A."/>
            <person name="Lamb A.J."/>
        </authorList>
    </citation>
    <scope>NUCLEOTIDE SEQUENCE [LARGE SCALE GENOMIC DNA]</scope>
    <source>
        <strain evidence="3 5">A13BB</strain>
    </source>
</reference>
<dbReference type="NCBIfam" id="TIGR02683">
    <property type="entry name" value="upstrm_HI1419"/>
    <property type="match status" value="1"/>
</dbReference>
<dbReference type="Proteomes" id="UP000564604">
    <property type="component" value="Unassembled WGS sequence"/>
</dbReference>
<reference evidence="2 4" key="1">
    <citation type="journal article" date="2020" name="Front. Microbiol.">
        <title>Genetic Organization of the aprX-lipA2 Operon Affects the Proteolytic Potential of Pseudomonas Species in Milk.</title>
        <authorList>
            <person name="Maier C."/>
            <person name="Huptas C."/>
            <person name="von Neubeck M."/>
            <person name="Scherer S."/>
            <person name="Wenning M."/>
            <person name="Lucking G."/>
        </authorList>
    </citation>
    <scope>NUCLEOTIDE SEQUENCE [LARGE SCALE GENOMIC DNA]</scope>
    <source>
        <strain evidence="2 4">WS 5094</strain>
    </source>
</reference>
<feature type="coiled-coil region" evidence="1">
    <location>
        <begin position="84"/>
        <end position="111"/>
    </location>
</feature>
<dbReference type="RefSeq" id="WP_086798985.1">
    <property type="nucleotide sequence ID" value="NZ_CAUQAK010000035.1"/>
</dbReference>
<reference evidence="2" key="2">
    <citation type="submission" date="2020-03" db="EMBL/GenBank/DDBJ databases">
        <authorList>
            <person name="Maier C."/>
            <person name="Huptas C."/>
            <person name="von Neubeck M."/>
            <person name="Scherer S."/>
            <person name="Wenning M."/>
            <person name="Lucking G."/>
        </authorList>
    </citation>
    <scope>NUCLEOTIDE SEQUENCE</scope>
    <source>
        <strain evidence="2">WS 5094</strain>
    </source>
</reference>
<protein>
    <submittedName>
        <fullName evidence="2">Type II toxin-antitoxin system RelE/ParE family toxin</fullName>
    </submittedName>
</protein>
<evidence type="ECO:0000313" key="5">
    <source>
        <dbReference type="Proteomes" id="UP000594467"/>
    </source>
</evidence>
<dbReference type="PANTHER" id="PTHR41791">
    <property type="entry name" value="SSL7039 PROTEIN"/>
    <property type="match status" value="1"/>
</dbReference>